<dbReference type="GO" id="GO:0035643">
    <property type="term" value="F:L-DOPA receptor activity"/>
    <property type="evidence" value="ECO:0007669"/>
    <property type="project" value="TreeGrafter"/>
</dbReference>
<proteinExistence type="predicted"/>
<dbReference type="PRINTS" id="PR00965">
    <property type="entry name" value="OCULARALBNSM"/>
</dbReference>
<dbReference type="PANTHER" id="PTHR15177">
    <property type="entry name" value="G-PROTEIN COUPLED RECEPTOR 143"/>
    <property type="match status" value="1"/>
</dbReference>
<evidence type="ECO:0000259" key="6">
    <source>
        <dbReference type="PROSITE" id="PS50262"/>
    </source>
</evidence>
<dbReference type="PANTHER" id="PTHR15177:SF2">
    <property type="entry name" value="G-PROTEIN COUPLED RECEPTOR 143"/>
    <property type="match status" value="1"/>
</dbReference>
<protein>
    <recommendedName>
        <fullName evidence="6">G-protein coupled receptors family 1 profile domain-containing protein</fullName>
    </recommendedName>
</protein>
<dbReference type="GO" id="GO:0072544">
    <property type="term" value="F:L-DOPA binding"/>
    <property type="evidence" value="ECO:0007669"/>
    <property type="project" value="InterPro"/>
</dbReference>
<evidence type="ECO:0000256" key="1">
    <source>
        <dbReference type="ARBA" id="ARBA00004370"/>
    </source>
</evidence>
<dbReference type="Proteomes" id="UP001359485">
    <property type="component" value="Unassembled WGS sequence"/>
</dbReference>
<evidence type="ECO:0000313" key="7">
    <source>
        <dbReference type="EMBL" id="KAK6625570.1"/>
    </source>
</evidence>
<evidence type="ECO:0000313" key="8">
    <source>
        <dbReference type="EMBL" id="KAK6637894.1"/>
    </source>
</evidence>
<evidence type="ECO:0000256" key="5">
    <source>
        <dbReference type="SAM" id="Phobius"/>
    </source>
</evidence>
<accession>A0AAN8S357</accession>
<dbReference type="AlphaFoldDB" id="A0AAN8S357"/>
<keyword evidence="4 5" id="KW-0472">Membrane</keyword>
<comment type="subcellular location">
    <subcellularLocation>
        <location evidence="1">Membrane</location>
    </subcellularLocation>
</comment>
<feature type="domain" description="G-protein coupled receptors family 1 profile" evidence="6">
    <location>
        <begin position="43"/>
        <end position="301"/>
    </location>
</feature>
<feature type="transmembrane region" description="Helical" evidence="5">
    <location>
        <begin position="246"/>
        <end position="272"/>
    </location>
</feature>
<dbReference type="EMBL" id="JAWJWF010000002">
    <property type="protein sequence ID" value="KAK6637894.1"/>
    <property type="molecule type" value="Genomic_DNA"/>
</dbReference>
<keyword evidence="9" id="KW-1185">Reference proteome</keyword>
<dbReference type="GO" id="GO:0032438">
    <property type="term" value="P:melanosome organization"/>
    <property type="evidence" value="ECO:0007669"/>
    <property type="project" value="TreeGrafter"/>
</dbReference>
<evidence type="ECO:0000256" key="4">
    <source>
        <dbReference type="ARBA" id="ARBA00023136"/>
    </source>
</evidence>
<feature type="transmembrane region" description="Helical" evidence="5">
    <location>
        <begin position="194"/>
        <end position="216"/>
    </location>
</feature>
<comment type="caution">
    <text evidence="7">The sequence shown here is derived from an EMBL/GenBank/DDBJ whole genome shotgun (WGS) entry which is preliminary data.</text>
</comment>
<dbReference type="InterPro" id="IPR017452">
    <property type="entry name" value="GPCR_Rhodpsn_7TM"/>
</dbReference>
<dbReference type="GO" id="GO:0050848">
    <property type="term" value="P:regulation of calcium-mediated signaling"/>
    <property type="evidence" value="ECO:0007669"/>
    <property type="project" value="TreeGrafter"/>
</dbReference>
<keyword evidence="2 5" id="KW-0812">Transmembrane</keyword>
<feature type="transmembrane region" description="Helical" evidence="5">
    <location>
        <begin position="278"/>
        <end position="300"/>
    </location>
</feature>
<dbReference type="InterPro" id="IPR001414">
    <property type="entry name" value="GPR143"/>
</dbReference>
<gene>
    <name evidence="7" type="ORF">RUM43_005869</name>
    <name evidence="8" type="ORF">RUM44_008316</name>
</gene>
<dbReference type="GO" id="GO:0035240">
    <property type="term" value="F:dopamine binding"/>
    <property type="evidence" value="ECO:0007669"/>
    <property type="project" value="InterPro"/>
</dbReference>
<keyword evidence="3 5" id="KW-1133">Transmembrane helix</keyword>
<dbReference type="PROSITE" id="PS50262">
    <property type="entry name" value="G_PROTEIN_RECEP_F1_2"/>
    <property type="match status" value="1"/>
</dbReference>
<organism evidence="7 10">
    <name type="scientific">Polyplax serrata</name>
    <name type="common">Common mouse louse</name>
    <dbReference type="NCBI Taxonomy" id="468196"/>
    <lineage>
        <taxon>Eukaryota</taxon>
        <taxon>Metazoa</taxon>
        <taxon>Ecdysozoa</taxon>
        <taxon>Arthropoda</taxon>
        <taxon>Hexapoda</taxon>
        <taxon>Insecta</taxon>
        <taxon>Pterygota</taxon>
        <taxon>Neoptera</taxon>
        <taxon>Paraneoptera</taxon>
        <taxon>Psocodea</taxon>
        <taxon>Troctomorpha</taxon>
        <taxon>Phthiraptera</taxon>
        <taxon>Anoplura</taxon>
        <taxon>Polyplacidae</taxon>
        <taxon>Polyplax</taxon>
    </lineage>
</organism>
<sequence length="356" mass="40429">MADPTIKTFCCHHNAMLNESFGFLVHFNSQSYNTVCLVSSSIGMLGAIYQILPRENLTLNHRWYSPSATRGRHIIIWLAVADLLASLGVFTRSFMFNYSESQLEISLVSNSVLCAFSSAWIQYFYTATWLWTLFYAIDMKLVLREEVGHPVLYHSVVWVLPGIFTALGLSMLYLPNADCHCVTPSKVLLKILPNFLATYLPLATVMILNPILYFSLSNDVKVSITRSLAQFTNKERQLVDVIKLKFLLINIAFYLCWLPNLINGILILGFWFSIPGEVVLMLWYLMALMNPLQAVFNSLVYRRWTGMPERVYIPCRRDSIYTSHICLSNTSNKITAPSESTPLLSPSINSTCDSNV</sequence>
<feature type="transmembrane region" description="Helical" evidence="5">
    <location>
        <begin position="32"/>
        <end position="52"/>
    </location>
</feature>
<evidence type="ECO:0000256" key="2">
    <source>
        <dbReference type="ARBA" id="ARBA00022692"/>
    </source>
</evidence>
<evidence type="ECO:0000256" key="3">
    <source>
        <dbReference type="ARBA" id="ARBA00022989"/>
    </source>
</evidence>
<dbReference type="EMBL" id="JAWJWE010000037">
    <property type="protein sequence ID" value="KAK6625570.1"/>
    <property type="molecule type" value="Genomic_DNA"/>
</dbReference>
<reference evidence="7 10" key="1">
    <citation type="submission" date="2023-10" db="EMBL/GenBank/DDBJ databases">
        <title>Genomes of two closely related lineages of the louse Polyplax serrata with different host specificities.</title>
        <authorList>
            <person name="Martinu J."/>
            <person name="Tarabai H."/>
            <person name="Stefka J."/>
            <person name="Hypsa V."/>
        </authorList>
    </citation>
    <scope>NUCLEOTIDE SEQUENCE [LARGE SCALE GENOMIC DNA]</scope>
    <source>
        <strain evidence="8">98ZLc_SE</strain>
        <strain evidence="7">HR10_N</strain>
    </source>
</reference>
<dbReference type="Pfam" id="PF02101">
    <property type="entry name" value="Ocular_alb"/>
    <property type="match status" value="1"/>
</dbReference>
<feature type="transmembrane region" description="Helical" evidence="5">
    <location>
        <begin position="151"/>
        <end position="174"/>
    </location>
</feature>
<name>A0AAN8S357_POLSC</name>
<evidence type="ECO:0000313" key="9">
    <source>
        <dbReference type="Proteomes" id="UP001359485"/>
    </source>
</evidence>
<feature type="transmembrane region" description="Helical" evidence="5">
    <location>
        <begin position="73"/>
        <end position="95"/>
    </location>
</feature>
<dbReference type="GO" id="GO:0072545">
    <property type="term" value="F:L-tyrosine binding"/>
    <property type="evidence" value="ECO:0007669"/>
    <property type="project" value="InterPro"/>
</dbReference>
<feature type="transmembrane region" description="Helical" evidence="5">
    <location>
        <begin position="107"/>
        <end position="131"/>
    </location>
</feature>
<dbReference type="Proteomes" id="UP001372834">
    <property type="component" value="Unassembled WGS sequence"/>
</dbReference>
<dbReference type="Gene3D" id="1.20.1070.10">
    <property type="entry name" value="Rhodopsin 7-helix transmembrane proteins"/>
    <property type="match status" value="1"/>
</dbReference>
<evidence type="ECO:0000313" key="10">
    <source>
        <dbReference type="Proteomes" id="UP001372834"/>
    </source>
</evidence>
<dbReference type="GO" id="GO:0005886">
    <property type="term" value="C:plasma membrane"/>
    <property type="evidence" value="ECO:0007669"/>
    <property type="project" value="TreeGrafter"/>
</dbReference>